<dbReference type="HAMAP" id="MF_00069">
    <property type="entry name" value="Hydroxylam_reduct"/>
    <property type="match status" value="1"/>
</dbReference>
<evidence type="ECO:0000256" key="3">
    <source>
        <dbReference type="ARBA" id="ARBA00022723"/>
    </source>
</evidence>
<dbReference type="SUPFAM" id="SSF56821">
    <property type="entry name" value="Prismane protein-like"/>
    <property type="match status" value="1"/>
</dbReference>
<dbReference type="InterPro" id="IPR011254">
    <property type="entry name" value="Prismane-like_sf"/>
</dbReference>
<dbReference type="InterPro" id="IPR004137">
    <property type="entry name" value="HCP/CODH"/>
</dbReference>
<dbReference type="InterPro" id="IPR016099">
    <property type="entry name" value="Prismane-like_a/b-sand"/>
</dbReference>
<dbReference type="OMA" id="AYAQGMC"/>
<reference evidence="11 12" key="1">
    <citation type="journal article" date="2013" name="Genome Biol.">
        <title>Genome of Acanthamoeba castellanii highlights extensive lateral gene transfer and early evolution of tyrosine kinase signaling.</title>
        <authorList>
            <person name="Clarke M."/>
            <person name="Lohan A.J."/>
            <person name="Liu B."/>
            <person name="Lagkouvardos I."/>
            <person name="Roy S."/>
            <person name="Zafar N."/>
            <person name="Bertelli C."/>
            <person name="Schilde C."/>
            <person name="Kianianmomeni A."/>
            <person name="Burglin T.R."/>
            <person name="Frech C."/>
            <person name="Turcotte B."/>
            <person name="Kopec K.O."/>
            <person name="Synnott J.M."/>
            <person name="Choo C."/>
            <person name="Paponov I."/>
            <person name="Finkler A."/>
            <person name="Soon Heng Tan C."/>
            <person name="Hutchins A.P."/>
            <person name="Weinmeier T."/>
            <person name="Rattei T."/>
            <person name="Chu J.S."/>
            <person name="Gimenez G."/>
            <person name="Irimia M."/>
            <person name="Rigden D.J."/>
            <person name="Fitzpatrick D.A."/>
            <person name="Lorenzo-Morales J."/>
            <person name="Bateman A."/>
            <person name="Chiu C.H."/>
            <person name="Tang P."/>
            <person name="Hegemann P."/>
            <person name="Fromm H."/>
            <person name="Raoult D."/>
            <person name="Greub G."/>
            <person name="Miranda-Saavedra D."/>
            <person name="Chen N."/>
            <person name="Nash P."/>
            <person name="Ginger M.L."/>
            <person name="Horn M."/>
            <person name="Schaap P."/>
            <person name="Caler L."/>
            <person name="Loftus B."/>
        </authorList>
    </citation>
    <scope>NUCLEOTIDE SEQUENCE [LARGE SCALE GENOMIC DNA]</scope>
    <source>
        <strain evidence="11 12">Neff</strain>
    </source>
</reference>
<keyword evidence="4" id="KW-0560">Oxidoreductase</keyword>
<dbReference type="GO" id="GO:0050418">
    <property type="term" value="F:hydroxylamine reductase activity"/>
    <property type="evidence" value="ECO:0007669"/>
    <property type="project" value="UniProtKB-EC"/>
</dbReference>
<evidence type="ECO:0000256" key="5">
    <source>
        <dbReference type="ARBA" id="ARBA00023004"/>
    </source>
</evidence>
<evidence type="ECO:0000313" key="12">
    <source>
        <dbReference type="Proteomes" id="UP000011083"/>
    </source>
</evidence>
<comment type="catalytic activity">
    <reaction evidence="7">
        <text>A + NH4(+) + H2O = hydroxylamine + AH2 + H(+)</text>
        <dbReference type="Rhea" id="RHEA:22052"/>
        <dbReference type="ChEBI" id="CHEBI:13193"/>
        <dbReference type="ChEBI" id="CHEBI:15377"/>
        <dbReference type="ChEBI" id="CHEBI:15378"/>
        <dbReference type="ChEBI" id="CHEBI:15429"/>
        <dbReference type="ChEBI" id="CHEBI:17499"/>
        <dbReference type="ChEBI" id="CHEBI:28938"/>
        <dbReference type="EC" id="1.7.99.1"/>
    </reaction>
</comment>
<dbReference type="GO" id="GO:0051536">
    <property type="term" value="F:iron-sulfur cluster binding"/>
    <property type="evidence" value="ECO:0007669"/>
    <property type="project" value="UniProtKB-KW"/>
</dbReference>
<dbReference type="AlphaFoldDB" id="L8H505"/>
<dbReference type="InterPro" id="IPR010048">
    <property type="entry name" value="Hydroxylam_reduct"/>
</dbReference>
<evidence type="ECO:0000256" key="2">
    <source>
        <dbReference type="ARBA" id="ARBA00022490"/>
    </source>
</evidence>
<evidence type="ECO:0000256" key="7">
    <source>
        <dbReference type="ARBA" id="ARBA00051350"/>
    </source>
</evidence>
<gene>
    <name evidence="11" type="ORF">ACA1_117330</name>
</gene>
<keyword evidence="3" id="KW-0479">Metal-binding</keyword>
<evidence type="ECO:0000256" key="10">
    <source>
        <dbReference type="ARBA" id="ARBA00077827"/>
    </source>
</evidence>
<dbReference type="FunFam" id="1.20.1270.20:FF:000001">
    <property type="entry name" value="Hydroxylamine reductase"/>
    <property type="match status" value="1"/>
</dbReference>
<dbReference type="GeneID" id="14921107"/>
<evidence type="ECO:0000256" key="6">
    <source>
        <dbReference type="ARBA" id="ARBA00023014"/>
    </source>
</evidence>
<dbReference type="FunFam" id="3.40.50.2030:FF:000001">
    <property type="entry name" value="Hydroxylamine reductase"/>
    <property type="match status" value="1"/>
</dbReference>
<protein>
    <recommendedName>
        <fullName evidence="9">Hydroxylamine reductase</fullName>
        <ecNumber evidence="8">1.7.99.1</ecNumber>
    </recommendedName>
    <alternativeName>
        <fullName evidence="10">Prismane protein</fullName>
    </alternativeName>
</protein>
<dbReference type="FunFam" id="3.40.50.2030:FF:000002">
    <property type="entry name" value="Hydroxylamine reductase"/>
    <property type="match status" value="1"/>
</dbReference>
<keyword evidence="5" id="KW-0408">Iron</keyword>
<dbReference type="CDD" id="cd01914">
    <property type="entry name" value="HCP"/>
    <property type="match status" value="1"/>
</dbReference>
<dbReference type="OrthoDB" id="1470350at2759"/>
<keyword evidence="2" id="KW-0963">Cytoplasm</keyword>
<evidence type="ECO:0000313" key="11">
    <source>
        <dbReference type="EMBL" id="ELR20260.1"/>
    </source>
</evidence>
<evidence type="ECO:0000256" key="1">
    <source>
        <dbReference type="ARBA" id="ARBA00004496"/>
    </source>
</evidence>
<sequence length="646" mass="70530">MKRLQHSTARASAVLRTSSSAGVSSRRLVASGAQSLTTSTRATALTSRALPRIAGTRALHASAGLRAAAAANAAGAPDMFCFQCEQTRDNKGCMTVGVCGKTPEVASLQDLLIHATKGVSIYAKGARDLGGLSDREVDNFVLRALFSTVTNVNFDSARFNAFLKEAYDMKTRAKALYEKAKASASPAALAKAQAEEQQEDQWHPTAFKFHSGMSLEELEAEGHRVGVLQRREVYGPDLSGLQEMAMYGLKGMAAYAEHAFVLGQESDEVFAFCHEALARLSRKNEQTLEGLLQLCLDVGKVNVEVMRLLDLGATTRYGHPKPTPVRTTAVKGKCALISGHDLRDLEELLKQTEGKGINIYTHGEMLPAHGYPGLKEKYPHLVGNYGGAWQQQKIEFSSFPGPILMTTNCIIEPRKSYKNRIYTRSVVGWPGVTHIPDYDFSALVEQALAMDGFEEDEPEKNTTMTGFARNTVLSVADKVVDLVKSGAIKHFFLIGGCDGAEGERNYFKEMALNTPQDTMVLTLACGKYRFNKFFDQFGTIGGLPRMLDIGQCNDAYSAIQIASGLQQAFGLKDINQLPLSFVISWFEQKAVAVFLTLLHLGIKNVYLGPQLPAFATPAMLDILVKSYGVKQINNVQADMKTMLARP</sequence>
<comment type="subcellular location">
    <subcellularLocation>
        <location evidence="1">Cytoplasm</location>
    </subcellularLocation>
</comment>
<dbReference type="InterPro" id="IPR016100">
    <property type="entry name" value="Prismane_a-bundle"/>
</dbReference>
<dbReference type="NCBIfam" id="NF003658">
    <property type="entry name" value="PRK05290.1"/>
    <property type="match status" value="1"/>
</dbReference>
<keyword evidence="6" id="KW-0411">Iron-sulfur</keyword>
<dbReference type="GO" id="GO:0005737">
    <property type="term" value="C:cytoplasm"/>
    <property type="evidence" value="ECO:0007669"/>
    <property type="project" value="UniProtKB-SubCell"/>
</dbReference>
<dbReference type="PANTHER" id="PTHR30109">
    <property type="entry name" value="HYDROXYLAMINE REDUCTASE"/>
    <property type="match status" value="1"/>
</dbReference>
<keyword evidence="12" id="KW-1185">Reference proteome</keyword>
<dbReference type="Proteomes" id="UP000011083">
    <property type="component" value="Unassembled WGS sequence"/>
</dbReference>
<evidence type="ECO:0000256" key="8">
    <source>
        <dbReference type="ARBA" id="ARBA00067067"/>
    </source>
</evidence>
<evidence type="ECO:0000256" key="9">
    <source>
        <dbReference type="ARBA" id="ARBA00067746"/>
    </source>
</evidence>
<dbReference type="KEGG" id="acan:ACA1_117330"/>
<evidence type="ECO:0000256" key="4">
    <source>
        <dbReference type="ARBA" id="ARBA00023002"/>
    </source>
</evidence>
<dbReference type="STRING" id="1257118.L8H505"/>
<dbReference type="VEuPathDB" id="AmoebaDB:ACA1_117330"/>
<dbReference type="EMBL" id="KB007926">
    <property type="protein sequence ID" value="ELR20260.1"/>
    <property type="molecule type" value="Genomic_DNA"/>
</dbReference>
<accession>L8H505</accession>
<dbReference type="GO" id="GO:0042542">
    <property type="term" value="P:response to hydrogen peroxide"/>
    <property type="evidence" value="ECO:0007669"/>
    <property type="project" value="TreeGrafter"/>
</dbReference>
<dbReference type="Pfam" id="PF03063">
    <property type="entry name" value="Prismane"/>
    <property type="match status" value="1"/>
</dbReference>
<dbReference type="Gene3D" id="1.20.1270.20">
    <property type="match status" value="2"/>
</dbReference>
<dbReference type="RefSeq" id="XP_004342370.1">
    <property type="nucleotide sequence ID" value="XM_004342321.1"/>
</dbReference>
<proteinExistence type="inferred from homology"/>
<organism evidence="11 12">
    <name type="scientific">Acanthamoeba castellanii (strain ATCC 30010 / Neff)</name>
    <dbReference type="NCBI Taxonomy" id="1257118"/>
    <lineage>
        <taxon>Eukaryota</taxon>
        <taxon>Amoebozoa</taxon>
        <taxon>Discosea</taxon>
        <taxon>Longamoebia</taxon>
        <taxon>Centramoebida</taxon>
        <taxon>Acanthamoebidae</taxon>
        <taxon>Acanthamoeba</taxon>
    </lineage>
</organism>
<name>L8H505_ACACF</name>
<dbReference type="EC" id="1.7.99.1" evidence="8"/>
<dbReference type="NCBIfam" id="TIGR01703">
    <property type="entry name" value="hybrid_clust"/>
    <property type="match status" value="1"/>
</dbReference>
<dbReference type="PANTHER" id="PTHR30109:SF0">
    <property type="entry name" value="HYDROXYLAMINE REDUCTASE"/>
    <property type="match status" value="1"/>
</dbReference>
<dbReference type="GO" id="GO:0004601">
    <property type="term" value="F:peroxidase activity"/>
    <property type="evidence" value="ECO:0007669"/>
    <property type="project" value="TreeGrafter"/>
</dbReference>
<dbReference type="GO" id="GO:0046872">
    <property type="term" value="F:metal ion binding"/>
    <property type="evidence" value="ECO:0007669"/>
    <property type="project" value="UniProtKB-KW"/>
</dbReference>
<dbReference type="Gene3D" id="3.40.50.2030">
    <property type="match status" value="2"/>
</dbReference>